<reference evidence="1" key="2">
    <citation type="journal article" date="2015" name="Data Brief">
        <title>Shoot transcriptome of the giant reed, Arundo donax.</title>
        <authorList>
            <person name="Barrero R.A."/>
            <person name="Guerrero F.D."/>
            <person name="Moolhuijzen P."/>
            <person name="Goolsby J.A."/>
            <person name="Tidwell J."/>
            <person name="Bellgard S.E."/>
            <person name="Bellgard M.I."/>
        </authorList>
    </citation>
    <scope>NUCLEOTIDE SEQUENCE</scope>
    <source>
        <tissue evidence="1">Shoot tissue taken approximately 20 cm above the soil surface</tissue>
    </source>
</reference>
<dbReference type="AlphaFoldDB" id="A0A0A9FRC9"/>
<organism evidence="1">
    <name type="scientific">Arundo donax</name>
    <name type="common">Giant reed</name>
    <name type="synonym">Donax arundinaceus</name>
    <dbReference type="NCBI Taxonomy" id="35708"/>
    <lineage>
        <taxon>Eukaryota</taxon>
        <taxon>Viridiplantae</taxon>
        <taxon>Streptophyta</taxon>
        <taxon>Embryophyta</taxon>
        <taxon>Tracheophyta</taxon>
        <taxon>Spermatophyta</taxon>
        <taxon>Magnoliopsida</taxon>
        <taxon>Liliopsida</taxon>
        <taxon>Poales</taxon>
        <taxon>Poaceae</taxon>
        <taxon>PACMAD clade</taxon>
        <taxon>Arundinoideae</taxon>
        <taxon>Arundineae</taxon>
        <taxon>Arundo</taxon>
    </lineage>
</organism>
<dbReference type="EMBL" id="GBRH01184102">
    <property type="protein sequence ID" value="JAE13794.1"/>
    <property type="molecule type" value="Transcribed_RNA"/>
</dbReference>
<protein>
    <submittedName>
        <fullName evidence="1">Uncharacterized protein</fullName>
    </submittedName>
</protein>
<proteinExistence type="predicted"/>
<sequence length="52" mass="6403">MAFRFWVASTSDWPPDRNCIPGFFVYHHRKTIKRSEHHLQFLANMYTERETF</sequence>
<reference evidence="1" key="1">
    <citation type="submission" date="2014-09" db="EMBL/GenBank/DDBJ databases">
        <authorList>
            <person name="Magalhaes I.L.F."/>
            <person name="Oliveira U."/>
            <person name="Santos F.R."/>
            <person name="Vidigal T.H.D.A."/>
            <person name="Brescovit A.D."/>
            <person name="Santos A.J."/>
        </authorList>
    </citation>
    <scope>NUCLEOTIDE SEQUENCE</scope>
    <source>
        <tissue evidence="1">Shoot tissue taken approximately 20 cm above the soil surface</tissue>
    </source>
</reference>
<evidence type="ECO:0000313" key="1">
    <source>
        <dbReference type="EMBL" id="JAE13794.1"/>
    </source>
</evidence>
<name>A0A0A9FRC9_ARUDO</name>
<accession>A0A0A9FRC9</accession>